<evidence type="ECO:0000256" key="9">
    <source>
        <dbReference type="PROSITE-ProRule" id="PRU00782"/>
    </source>
</evidence>
<keyword evidence="12" id="KW-1185">Reference proteome</keyword>
<comment type="similarity">
    <text evidence="1 9">Belongs to the TRAFAC class myosin-kinesin ATPase superfamily. Myosin family.</text>
</comment>
<evidence type="ECO:0000256" key="7">
    <source>
        <dbReference type="ARBA" id="ARBA00023175"/>
    </source>
</evidence>
<dbReference type="GO" id="GO:0016459">
    <property type="term" value="C:myosin complex"/>
    <property type="evidence" value="ECO:0007669"/>
    <property type="project" value="UniProtKB-KW"/>
</dbReference>
<dbReference type="Gene3D" id="1.20.120.720">
    <property type="entry name" value="Myosin VI head, motor domain, U50 subdomain"/>
    <property type="match status" value="1"/>
</dbReference>
<evidence type="ECO:0000313" key="12">
    <source>
        <dbReference type="Proteomes" id="UP000675881"/>
    </source>
</evidence>
<evidence type="ECO:0000256" key="1">
    <source>
        <dbReference type="ARBA" id="ARBA00008314"/>
    </source>
</evidence>
<keyword evidence="3 9" id="KW-0067">ATP-binding</keyword>
<dbReference type="Pfam" id="PF00063">
    <property type="entry name" value="Myosin_head"/>
    <property type="match status" value="2"/>
</dbReference>
<dbReference type="PANTHER" id="PTHR13140">
    <property type="entry name" value="MYOSIN"/>
    <property type="match status" value="1"/>
</dbReference>
<dbReference type="SMART" id="SM01132">
    <property type="entry name" value="DIL"/>
    <property type="match status" value="1"/>
</dbReference>
<dbReference type="InterPro" id="IPR058662">
    <property type="entry name" value="Myo5a/b_dom"/>
</dbReference>
<dbReference type="PROSITE" id="PS50096">
    <property type="entry name" value="IQ"/>
    <property type="match status" value="4"/>
</dbReference>
<dbReference type="GO" id="GO:0005737">
    <property type="term" value="C:cytoplasm"/>
    <property type="evidence" value="ECO:0007669"/>
    <property type="project" value="TreeGrafter"/>
</dbReference>
<dbReference type="InterPro" id="IPR027417">
    <property type="entry name" value="P-loop_NTPase"/>
</dbReference>
<feature type="coiled-coil region" evidence="10">
    <location>
        <begin position="1123"/>
        <end position="1157"/>
    </location>
</feature>
<organism evidence="11 12">
    <name type="scientific">Lepeophtheirus salmonis</name>
    <name type="common">Salmon louse</name>
    <name type="synonym">Caligus salmonis</name>
    <dbReference type="NCBI Taxonomy" id="72036"/>
    <lineage>
        <taxon>Eukaryota</taxon>
        <taxon>Metazoa</taxon>
        <taxon>Ecdysozoa</taxon>
        <taxon>Arthropoda</taxon>
        <taxon>Crustacea</taxon>
        <taxon>Multicrustacea</taxon>
        <taxon>Hexanauplia</taxon>
        <taxon>Copepoda</taxon>
        <taxon>Siphonostomatoida</taxon>
        <taxon>Caligidae</taxon>
        <taxon>Lepeophtheirus</taxon>
    </lineage>
</organism>
<dbReference type="CDD" id="cd01380">
    <property type="entry name" value="MYSc_Myo5"/>
    <property type="match status" value="1"/>
</dbReference>
<keyword evidence="5 10" id="KW-0175">Coiled coil</keyword>
<feature type="coiled-coil region" evidence="10">
    <location>
        <begin position="1192"/>
        <end position="1223"/>
    </location>
</feature>
<feature type="coiled-coil region" evidence="10">
    <location>
        <begin position="993"/>
        <end position="1041"/>
    </location>
</feature>
<evidence type="ECO:0000256" key="3">
    <source>
        <dbReference type="ARBA" id="ARBA00022840"/>
    </source>
</evidence>
<dbReference type="Proteomes" id="UP000675881">
    <property type="component" value="Chromosome 6"/>
</dbReference>
<keyword evidence="6 9" id="KW-0518">Myosin</keyword>
<dbReference type="GO" id="GO:0048513">
    <property type="term" value="P:animal organ development"/>
    <property type="evidence" value="ECO:0007669"/>
    <property type="project" value="UniProtKB-ARBA"/>
</dbReference>
<keyword evidence="7 9" id="KW-0505">Motor protein</keyword>
<dbReference type="SUPFAM" id="SSF52540">
    <property type="entry name" value="P-loop containing nucleoside triphosphate hydrolases"/>
    <property type="match status" value="2"/>
</dbReference>
<dbReference type="OrthoDB" id="6108017at2759"/>
<protein>
    <submittedName>
        <fullName evidence="11">MYO5</fullName>
    </submittedName>
</protein>
<keyword evidence="2 9" id="KW-0547">Nucleotide-binding</keyword>
<dbReference type="GO" id="GO:0007015">
    <property type="term" value="P:actin filament organization"/>
    <property type="evidence" value="ECO:0007669"/>
    <property type="project" value="TreeGrafter"/>
</dbReference>
<dbReference type="GO" id="GO:0000146">
    <property type="term" value="F:microfilament motor activity"/>
    <property type="evidence" value="ECO:0007669"/>
    <property type="project" value="TreeGrafter"/>
</dbReference>
<evidence type="ECO:0000313" key="11">
    <source>
        <dbReference type="EMBL" id="CAF2964864.1"/>
    </source>
</evidence>
<evidence type="ECO:0000256" key="2">
    <source>
        <dbReference type="ARBA" id="ARBA00022741"/>
    </source>
</evidence>
<dbReference type="PROSITE" id="PS51456">
    <property type="entry name" value="MYOSIN_MOTOR"/>
    <property type="match status" value="1"/>
</dbReference>
<dbReference type="Pfam" id="PF00612">
    <property type="entry name" value="IQ"/>
    <property type="match status" value="3"/>
</dbReference>
<dbReference type="PRINTS" id="PR00193">
    <property type="entry name" value="MYOSINHEAVY"/>
</dbReference>
<gene>
    <name evidence="11" type="ORF">LSAA_12490</name>
</gene>
<evidence type="ECO:0000256" key="8">
    <source>
        <dbReference type="ARBA" id="ARBA00023203"/>
    </source>
</evidence>
<dbReference type="InterPro" id="IPR036103">
    <property type="entry name" value="MYSc_Myo5"/>
</dbReference>
<dbReference type="GO" id="GO:0009888">
    <property type="term" value="P:tissue development"/>
    <property type="evidence" value="ECO:0007669"/>
    <property type="project" value="UniProtKB-ARBA"/>
</dbReference>
<dbReference type="Gene3D" id="1.10.10.820">
    <property type="match status" value="1"/>
</dbReference>
<dbReference type="InterPro" id="IPR001609">
    <property type="entry name" value="Myosin_head_motor_dom-like"/>
</dbReference>
<proteinExistence type="inferred from homology"/>
<dbReference type="SUPFAM" id="SSF50084">
    <property type="entry name" value="Myosin S1 fragment, N-terminal domain"/>
    <property type="match status" value="1"/>
</dbReference>
<dbReference type="SMART" id="SM00015">
    <property type="entry name" value="IQ"/>
    <property type="match status" value="5"/>
</dbReference>
<keyword evidence="8 9" id="KW-0009">Actin-binding</keyword>
<dbReference type="FunFam" id="1.10.10.820:FF:000001">
    <property type="entry name" value="Myosin heavy chain"/>
    <property type="match status" value="1"/>
</dbReference>
<keyword evidence="4" id="KW-0112">Calmodulin-binding</keyword>
<dbReference type="InterPro" id="IPR036961">
    <property type="entry name" value="Kinesin_motor_dom_sf"/>
</dbReference>
<dbReference type="Gene3D" id="1.20.5.190">
    <property type="match status" value="2"/>
</dbReference>
<sequence length="1717" mass="199627">MARRRKERIKLEPRIWLKDPETVWKAASVTQDYDGKVLHVEITDTLETESINISKESDLPPLRNPDILIGENDLTNLSYLHEPAVLHNLAIRFIDNCAIYTYCGIVLVAINPYSDLQIYGNDTISMYRGKNMGDLDPHIYAVAEEAFTRMERDSLNQSIIVSGESGAGKTVSAKYAMRYFATVGGTSQTETQVEKRVLASSPIMEAIGNAKTTRNDNSSRFGKYIEIDFNKQFHIIAADMRTYLLEKSRVVFQAEDERNYHIFYQMCAAREDEFMSCLSLEHPDDFFYLNQGSSPEIDGVDDLKEFMNTREAFHLLGIPEEDQFRIFQILAGILYLGNISVEPSSGRADSESSQITSDESVIKKMSDLLGIEEPQIKKWLVNRKIITSRESYVKPMNAESALFARDALAKTIYSKLFDWIVVKINMSLKTSGKTHKFIGVLDIYGFETFAINSFEQFCINYANEKLQQQFNLHVFKLEQEEYLREGIEWKMIDFYDNQPCIDLIESKLGILDLLDEECRMPKGTDKSWVEKLYDKCKKWQHFTKNRLSQSAFIVQHFADNVEYESQGFLDKNRDTVMEEQVAVIKASSNTLLCELFFREEFVVRDSLNLLMDALNSTTPHYVRCIKPNDAKAAFQFDPRRGVQQLRACGVLETVRISAAGYPSRWTYYDFFVRYRVLCRSKDVKKNDFRTTCAKIVEKFIGDEDKYRFGKSKLFFRAGQVAYMEKLRSEKLMACGIMIQKHVKGWLARKKYIRLLTATRLLQRLSRGFIARRRIFHMRRLQAAVKIQAFIRGCLRRKSFNRTKELTIGLQARIRGYNARKNHIEFLKEKKAILIQKHVRVRRWSARRHYKKLKIEAKSVEHQKKLNQGLENKIISLQQKLTTSEKENKELHSALNGHTALKKDLEDYKKVSTEAKALQQRNSSLEAQLDSLKQELDSEKTEKIDIINDRVNDSEAWLAKEKDYLLQISSQEEEIRIIKETSKMEGEANTSDIISKLQQEKLSMSQEYEQERIAYQRLVNEYNKLEALYENVQDELNSSGRRTSLVSLTTNEGEDIDSSYGSQSFKKNFKERDRLSRRVEELEALQKSNDEIQSNQVLRIQDLEHENTSTLGELKVLRHGILNNNGDNAQLKEVLEQFDSLQEELNRRREECIQLRSLLAANEQPLSIVSKASDVLPDSDDLLAAFESQKKFIKQLQDQIYDEKSRSKEMKHEYEDEIKKLNLTTTEQQQIINETINGSPTNQIEACLQHEITRLTGENFDLREKIEDQTDTNRRLKGQLKTYVKRLRECGASISETNGIEPDINKELPLAMPVIRKKEHDYLGMFEYKKEHEQTIMKALIYDLKPKIASQMLPGLPAYVIFMMIRYTDHNNNDELVRNLIQGCICFIKKVIKKKGQNDIEIQTLWLANILRILHNLQQYSGERKFQEDSSSKQIEQCLRNFDLTEYRRLISDIAIWVYQGVIKLIEEEIQPLIVPAILENDSLGSIDQPRGPRFKPGSKTNERETPIDVEPKEALTQLIELLTRFQKILAKYGLGPEIISMIFRQIFYTICAGSLNNLLLRKDICHWSRGMKIRFNIAQIEQWARDYKVDDEKRQVIEALAPVIQATQLLQTRKTQEDAVNLCNMCDQLRVSQIIKILNLYTPADEYEERVTPAFVRKIQSTLQERSNIESQKKFPLLMDTRFIYAVHFPFCPSNVRFEDLEIPDCYNDLNNYLTKI</sequence>
<name>A0A7R8H9Q3_LEPSM</name>
<dbReference type="PROSITE" id="PS51126">
    <property type="entry name" value="DILUTE"/>
    <property type="match status" value="1"/>
</dbReference>
<dbReference type="Gene3D" id="3.40.850.10">
    <property type="entry name" value="Kinesin motor domain"/>
    <property type="match status" value="1"/>
</dbReference>
<dbReference type="Pfam" id="PF25966">
    <property type="entry name" value="Myo5a"/>
    <property type="match status" value="1"/>
</dbReference>
<feature type="region of interest" description="Actin-binding" evidence="9">
    <location>
        <begin position="607"/>
        <end position="629"/>
    </location>
</feature>
<dbReference type="EMBL" id="HG994585">
    <property type="protein sequence ID" value="CAF2964864.1"/>
    <property type="molecule type" value="Genomic_DNA"/>
</dbReference>
<feature type="coiled-coil region" evidence="10">
    <location>
        <begin position="859"/>
        <end position="948"/>
    </location>
</feature>
<dbReference type="InterPro" id="IPR002710">
    <property type="entry name" value="Dilute_dom"/>
</dbReference>
<evidence type="ECO:0000256" key="10">
    <source>
        <dbReference type="SAM" id="Coils"/>
    </source>
</evidence>
<dbReference type="Gene3D" id="1.20.58.530">
    <property type="match status" value="1"/>
</dbReference>
<dbReference type="GO" id="GO:0016020">
    <property type="term" value="C:membrane"/>
    <property type="evidence" value="ECO:0007669"/>
    <property type="project" value="TreeGrafter"/>
</dbReference>
<dbReference type="Gene3D" id="6.20.240.20">
    <property type="match status" value="1"/>
</dbReference>
<reference evidence="11" key="1">
    <citation type="submission" date="2021-02" db="EMBL/GenBank/DDBJ databases">
        <authorList>
            <person name="Bekaert M."/>
        </authorList>
    </citation>
    <scope>NUCLEOTIDE SEQUENCE</scope>
    <source>
        <strain evidence="11">IoA-00</strain>
    </source>
</reference>
<dbReference type="GO" id="GO:0005524">
    <property type="term" value="F:ATP binding"/>
    <property type="evidence" value="ECO:0007669"/>
    <property type="project" value="UniProtKB-UniRule"/>
</dbReference>
<dbReference type="GO" id="GO:0048731">
    <property type="term" value="P:system development"/>
    <property type="evidence" value="ECO:0007669"/>
    <property type="project" value="UniProtKB-ARBA"/>
</dbReference>
<dbReference type="CDD" id="cd15470">
    <property type="entry name" value="Myo5_CBD"/>
    <property type="match status" value="1"/>
</dbReference>
<dbReference type="GO" id="GO:0051015">
    <property type="term" value="F:actin filament binding"/>
    <property type="evidence" value="ECO:0007669"/>
    <property type="project" value="TreeGrafter"/>
</dbReference>
<evidence type="ECO:0000256" key="4">
    <source>
        <dbReference type="ARBA" id="ARBA00022860"/>
    </source>
</evidence>
<evidence type="ECO:0000256" key="6">
    <source>
        <dbReference type="ARBA" id="ARBA00023123"/>
    </source>
</evidence>
<feature type="binding site" evidence="9">
    <location>
        <begin position="163"/>
        <end position="170"/>
    </location>
    <ligand>
        <name>ATP</name>
        <dbReference type="ChEBI" id="CHEBI:30616"/>
    </ligand>
</feature>
<dbReference type="InterPro" id="IPR000048">
    <property type="entry name" value="IQ_motif_EF-hand-BS"/>
</dbReference>
<evidence type="ECO:0000256" key="5">
    <source>
        <dbReference type="ARBA" id="ARBA00023054"/>
    </source>
</evidence>
<dbReference type="PANTHER" id="PTHR13140:SF706">
    <property type="entry name" value="DILUTE CLASS UNCONVENTIONAL MYOSIN, ISOFORM C"/>
    <property type="match status" value="1"/>
</dbReference>
<dbReference type="SMART" id="SM00242">
    <property type="entry name" value="MYSc"/>
    <property type="match status" value="1"/>
</dbReference>
<dbReference type="Pfam" id="PF01843">
    <property type="entry name" value="DIL"/>
    <property type="match status" value="1"/>
</dbReference>
<accession>A0A7R8H9Q3</accession>